<evidence type="ECO:0000259" key="8">
    <source>
        <dbReference type="Pfam" id="PF01431"/>
    </source>
</evidence>
<keyword evidence="6" id="KW-0482">Metalloprotease</keyword>
<evidence type="ECO:0000256" key="6">
    <source>
        <dbReference type="ARBA" id="ARBA00023049"/>
    </source>
</evidence>
<keyword evidence="2" id="KW-0645">Protease</keyword>
<dbReference type="InterPro" id="IPR008753">
    <property type="entry name" value="Peptidase_M13_N"/>
</dbReference>
<keyword evidence="5" id="KW-0862">Zinc</keyword>
<keyword evidence="4" id="KW-0378">Hydrolase</keyword>
<evidence type="ECO:0000313" key="11">
    <source>
        <dbReference type="Proteomes" id="UP001181693"/>
    </source>
</evidence>
<dbReference type="GO" id="GO:0046872">
    <property type="term" value="F:metal ion binding"/>
    <property type="evidence" value="ECO:0007669"/>
    <property type="project" value="UniProtKB-KW"/>
</dbReference>
<reference evidence="10" key="1">
    <citation type="thesis" date="2020" institute="ProQuest LLC" country="789 East Eisenhower Parkway, Ann Arbor, MI, USA">
        <title>Comparative Genomics and Chromosome Evolution.</title>
        <authorList>
            <person name="Mudd A.B."/>
        </authorList>
    </citation>
    <scope>NUCLEOTIDE SEQUENCE</scope>
    <source>
        <strain evidence="10">1538</strain>
        <tissue evidence="10">Blood</tissue>
    </source>
</reference>
<dbReference type="GO" id="GO:0004222">
    <property type="term" value="F:metalloendopeptidase activity"/>
    <property type="evidence" value="ECO:0007669"/>
    <property type="project" value="InterPro"/>
</dbReference>
<dbReference type="GO" id="GO:0005886">
    <property type="term" value="C:plasma membrane"/>
    <property type="evidence" value="ECO:0007669"/>
    <property type="project" value="TreeGrafter"/>
</dbReference>
<dbReference type="PANTHER" id="PTHR11733:SF141">
    <property type="entry name" value="MEMBRANE METALLO-ENDOPEPTIDASE-LIKE 1"/>
    <property type="match status" value="1"/>
</dbReference>
<dbReference type="InterPro" id="IPR000718">
    <property type="entry name" value="Peptidase_M13"/>
</dbReference>
<dbReference type="CDD" id="cd08662">
    <property type="entry name" value="M13"/>
    <property type="match status" value="1"/>
</dbReference>
<gene>
    <name evidence="10" type="ORF">GDO54_003863</name>
</gene>
<dbReference type="Pfam" id="PF05649">
    <property type="entry name" value="Peptidase_M13_N"/>
    <property type="match status" value="1"/>
</dbReference>
<feature type="transmembrane region" description="Helical" evidence="7">
    <location>
        <begin position="44"/>
        <end position="67"/>
    </location>
</feature>
<sequence length="711" mass="81924">MENEAPKTVDNQMEKYIVTIMGKSESQMDIVEKSNKTVKKSWSIVEIGLSVLLVLMTCAMVAMLVLYTTNKETVCTTTGCVTAAARIIQNMDPSIEPCTDFYQYACGGWLNKHVIPETSSRYSIFDILRDEMEIILKGLLEMPEQDDRDAFKKAKTLYKSCMNESLIEQRDSLPLLELLSLVGEWPVAYTDWNLTKESQWSLEDKLALLNYRFNKRVMVDMFVWNDDRESSKHIIYIDQPSLGMPSRDYYFNSGNYQRIREAYLQFMITIARMVREDKNMTKDDAFVQEEMSRVMDLESDIANATAPSEERNDVTLLYSKMTLKEFQQKFAIEGFNWTGFLQGVMSSVNIQLQPEEEVVVYGVPYLNQLKTIISNYSASTLQNYLVWRLVIDRVSSLSRRYKDARANYRKALYGTTLEEARWRECVSYVNSNMENAVGAMYVRETFAGESKRMISDLINKVREAFIETLDELQWMDDTSKEKAREKALSIKEQIGYPDYILEDQNDKLDQETASLNFSEQKYFENILEILKAGAQKSLKKLREPVDPDAWIIGAAVADAFYSPNRNQIVFPAGILQPPFFSKYQPQALNFGGIGMVIGHEITHGFDDNGRNFDKDGNMFDWWSNYSAMHFKDQSRCMVYQYGNYTWDLAGGQNISGIITLGENIADNGGVRQAYKAYLKWVERHGKEPKLPGLDLTHKQLFFLNFAQVIQL</sequence>
<dbReference type="InterPro" id="IPR042089">
    <property type="entry name" value="Peptidase_M13_dom_2"/>
</dbReference>
<dbReference type="SUPFAM" id="SSF55486">
    <property type="entry name" value="Metalloproteases ('zincins'), catalytic domain"/>
    <property type="match status" value="1"/>
</dbReference>
<keyword evidence="7" id="KW-0812">Transmembrane</keyword>
<dbReference type="InterPro" id="IPR018497">
    <property type="entry name" value="Peptidase_M13_C"/>
</dbReference>
<feature type="domain" description="Peptidase M13 N-terminal" evidence="9">
    <location>
        <begin position="97"/>
        <end position="497"/>
    </location>
</feature>
<name>A0AAV2ZV02_PYXAD</name>
<dbReference type="PRINTS" id="PR00786">
    <property type="entry name" value="NEPRILYSIN"/>
</dbReference>
<keyword evidence="3" id="KW-0479">Metal-binding</keyword>
<evidence type="ECO:0000256" key="4">
    <source>
        <dbReference type="ARBA" id="ARBA00022801"/>
    </source>
</evidence>
<dbReference type="PANTHER" id="PTHR11733">
    <property type="entry name" value="ZINC METALLOPROTEASE FAMILY M13 NEPRILYSIN-RELATED"/>
    <property type="match status" value="1"/>
</dbReference>
<organism evidence="10 11">
    <name type="scientific">Pyxicephalus adspersus</name>
    <name type="common">African bullfrog</name>
    <dbReference type="NCBI Taxonomy" id="30357"/>
    <lineage>
        <taxon>Eukaryota</taxon>
        <taxon>Metazoa</taxon>
        <taxon>Chordata</taxon>
        <taxon>Craniata</taxon>
        <taxon>Vertebrata</taxon>
        <taxon>Euteleostomi</taxon>
        <taxon>Amphibia</taxon>
        <taxon>Batrachia</taxon>
        <taxon>Anura</taxon>
        <taxon>Neobatrachia</taxon>
        <taxon>Ranoidea</taxon>
        <taxon>Pyxicephalidae</taxon>
        <taxon>Pyxicephalinae</taxon>
        <taxon>Pyxicephalus</taxon>
    </lineage>
</organism>
<feature type="domain" description="Peptidase M13 C-terminal" evidence="8">
    <location>
        <begin position="559"/>
        <end position="708"/>
    </location>
</feature>
<comment type="cofactor">
    <cofactor evidence="1">
        <name>Zn(2+)</name>
        <dbReference type="ChEBI" id="CHEBI:29105"/>
    </cofactor>
</comment>
<dbReference type="AlphaFoldDB" id="A0AAV2ZV02"/>
<evidence type="ECO:0000256" key="5">
    <source>
        <dbReference type="ARBA" id="ARBA00022833"/>
    </source>
</evidence>
<evidence type="ECO:0000256" key="3">
    <source>
        <dbReference type="ARBA" id="ARBA00022723"/>
    </source>
</evidence>
<proteinExistence type="predicted"/>
<dbReference type="PROSITE" id="PS51885">
    <property type="entry name" value="NEPRILYSIN"/>
    <property type="match status" value="1"/>
</dbReference>
<protein>
    <recommendedName>
        <fullName evidence="12">Membrane metallo-endopeptidase-like 1</fullName>
    </recommendedName>
</protein>
<evidence type="ECO:0000256" key="7">
    <source>
        <dbReference type="SAM" id="Phobius"/>
    </source>
</evidence>
<accession>A0AAV2ZV02</accession>
<dbReference type="Gene3D" id="1.10.1380.10">
    <property type="entry name" value="Neutral endopeptidase , domain2"/>
    <property type="match status" value="1"/>
</dbReference>
<dbReference type="InterPro" id="IPR024079">
    <property type="entry name" value="MetalloPept_cat_dom_sf"/>
</dbReference>
<evidence type="ECO:0008006" key="12">
    <source>
        <dbReference type="Google" id="ProtNLM"/>
    </source>
</evidence>
<dbReference type="Gene3D" id="3.40.390.10">
    <property type="entry name" value="Collagenase (Catalytic Domain)"/>
    <property type="match status" value="1"/>
</dbReference>
<evidence type="ECO:0000259" key="9">
    <source>
        <dbReference type="Pfam" id="PF05649"/>
    </source>
</evidence>
<keyword evidence="7" id="KW-1133">Transmembrane helix</keyword>
<dbReference type="EMBL" id="DYDO01000011">
    <property type="protein sequence ID" value="DBA16475.1"/>
    <property type="molecule type" value="Genomic_DNA"/>
</dbReference>
<keyword evidence="11" id="KW-1185">Reference proteome</keyword>
<dbReference type="Pfam" id="PF01431">
    <property type="entry name" value="Peptidase_M13"/>
    <property type="match status" value="1"/>
</dbReference>
<evidence type="ECO:0000256" key="2">
    <source>
        <dbReference type="ARBA" id="ARBA00022670"/>
    </source>
</evidence>
<evidence type="ECO:0000313" key="10">
    <source>
        <dbReference type="EMBL" id="DBA16475.1"/>
    </source>
</evidence>
<dbReference type="Proteomes" id="UP001181693">
    <property type="component" value="Unassembled WGS sequence"/>
</dbReference>
<dbReference type="GO" id="GO:0016485">
    <property type="term" value="P:protein processing"/>
    <property type="evidence" value="ECO:0007669"/>
    <property type="project" value="TreeGrafter"/>
</dbReference>
<comment type="caution">
    <text evidence="10">The sequence shown here is derived from an EMBL/GenBank/DDBJ whole genome shotgun (WGS) entry which is preliminary data.</text>
</comment>
<evidence type="ECO:0000256" key="1">
    <source>
        <dbReference type="ARBA" id="ARBA00001947"/>
    </source>
</evidence>
<keyword evidence="7" id="KW-0472">Membrane</keyword>